<name>A0A830ZYA1_ERWAM</name>
<proteinExistence type="predicted"/>
<dbReference type="InterPro" id="IPR051621">
    <property type="entry name" value="T2SS_protein_J"/>
</dbReference>
<keyword evidence="4" id="KW-1133">Transmembrane helix</keyword>
<dbReference type="GO" id="GO:0016020">
    <property type="term" value="C:membrane"/>
    <property type="evidence" value="ECO:0007669"/>
    <property type="project" value="UniProtKB-SubCell"/>
</dbReference>
<dbReference type="InterPro" id="IPR016419">
    <property type="entry name" value="Prepilin_Pept-dep_B_prd"/>
</dbReference>
<dbReference type="InterPro" id="IPR012902">
    <property type="entry name" value="N_methyl_site"/>
</dbReference>
<keyword evidence="5" id="KW-0472">Membrane</keyword>
<evidence type="ECO:0000256" key="5">
    <source>
        <dbReference type="ARBA" id="ARBA00023136"/>
    </source>
</evidence>
<evidence type="ECO:0000313" key="7">
    <source>
        <dbReference type="Proteomes" id="UP000013111"/>
    </source>
</evidence>
<evidence type="ECO:0000313" key="6">
    <source>
        <dbReference type="EMBL" id="CCO92689.1"/>
    </source>
</evidence>
<comment type="subcellular location">
    <subcellularLocation>
        <location evidence="1">Membrane</location>
        <topology evidence="1">Single-pass membrane protein</topology>
    </subcellularLocation>
</comment>
<dbReference type="SUPFAM" id="SSF54523">
    <property type="entry name" value="Pili subunits"/>
    <property type="match status" value="1"/>
</dbReference>
<dbReference type="EMBL" id="CAPB01000007">
    <property type="protein sequence ID" value="CCO92689.1"/>
    <property type="molecule type" value="Genomic_DNA"/>
</dbReference>
<evidence type="ECO:0000256" key="3">
    <source>
        <dbReference type="ARBA" id="ARBA00022692"/>
    </source>
</evidence>
<dbReference type="PROSITE" id="PS00409">
    <property type="entry name" value="PROKAR_NTER_METHYL"/>
    <property type="match status" value="1"/>
</dbReference>
<dbReference type="RefSeq" id="WP_004155722.1">
    <property type="nucleotide sequence ID" value="NZ_BAYW01000014.1"/>
</dbReference>
<reference evidence="6 7" key="1">
    <citation type="submission" date="2012-11" db="EMBL/GenBank/DDBJ databases">
        <authorList>
            <person name="Linke B."/>
        </authorList>
    </citation>
    <scope>NUCLEOTIDE SEQUENCE [LARGE SCALE GENOMIC DNA]</scope>
    <source>
        <strain evidence="7">CFBP 1232</strain>
    </source>
</reference>
<dbReference type="GeneID" id="97605031"/>
<evidence type="ECO:0000256" key="1">
    <source>
        <dbReference type="ARBA" id="ARBA00004167"/>
    </source>
</evidence>
<accession>A0A830ZYA1</accession>
<comment type="caution">
    <text evidence="6">The sequence shown here is derived from an EMBL/GenBank/DDBJ whole genome shotgun (WGS) entry which is preliminary data.</text>
</comment>
<dbReference type="InterPro" id="IPR045584">
    <property type="entry name" value="Pilin-like"/>
</dbReference>
<dbReference type="NCBIfam" id="NF007848">
    <property type="entry name" value="PRK10557.1"/>
    <property type="match status" value="1"/>
</dbReference>
<dbReference type="PANTHER" id="PTHR39583">
    <property type="entry name" value="TYPE II SECRETION SYSTEM PROTEIN J-RELATED"/>
    <property type="match status" value="1"/>
</dbReference>
<keyword evidence="3" id="KW-0812">Transmembrane</keyword>
<dbReference type="Proteomes" id="UP000013111">
    <property type="component" value="Unassembled WGS sequence"/>
</dbReference>
<dbReference type="PIRSF" id="PIRSF004525">
    <property type="entry name" value="Pilin_peptidase-dep_B_prd"/>
    <property type="match status" value="1"/>
</dbReference>
<dbReference type="AlphaFoldDB" id="A0A830ZYA1"/>
<gene>
    <name evidence="6" type="ORF">BN437_0726</name>
</gene>
<keyword evidence="2" id="KW-0488">Methylation</keyword>
<evidence type="ECO:0000256" key="4">
    <source>
        <dbReference type="ARBA" id="ARBA00022989"/>
    </source>
</evidence>
<protein>
    <submittedName>
        <fullName evidence="6">General secretion pathway protein J</fullName>
    </submittedName>
</protein>
<dbReference type="GO" id="GO:0015628">
    <property type="term" value="P:protein secretion by the type II secretion system"/>
    <property type="evidence" value="ECO:0007669"/>
    <property type="project" value="TreeGrafter"/>
</dbReference>
<organism evidence="6 7">
    <name type="scientific">Erwinia amylovora NBRC 12687 = CFBP 1232</name>
    <dbReference type="NCBI Taxonomy" id="1219359"/>
    <lineage>
        <taxon>Bacteria</taxon>
        <taxon>Pseudomonadati</taxon>
        <taxon>Pseudomonadota</taxon>
        <taxon>Gammaproteobacteria</taxon>
        <taxon>Enterobacterales</taxon>
        <taxon>Erwiniaceae</taxon>
        <taxon>Erwinia</taxon>
    </lineage>
</organism>
<dbReference type="PANTHER" id="PTHR39583:SF3">
    <property type="entry name" value="PREPILIN PEPTIDASE-DEPENDENT PROTEIN B"/>
    <property type="match status" value="1"/>
</dbReference>
<dbReference type="Pfam" id="PF07963">
    <property type="entry name" value="N_methyl"/>
    <property type="match status" value="1"/>
</dbReference>
<dbReference type="NCBIfam" id="TIGR02532">
    <property type="entry name" value="IV_pilin_GFxxxE"/>
    <property type="match status" value="1"/>
</dbReference>
<reference evidence="6 7" key="2">
    <citation type="submission" date="2013-04" db="EMBL/GenBank/DDBJ databases">
        <title>Comparative genomics of 12 strains of Erwinia amylovora identifies a pan-genome with a large conserved core and provides insights into host specificity.</title>
        <authorList>
            <person name="Mann R.A."/>
            <person name="Smits T.H.M."/>
            <person name="Buehlmann A."/>
            <person name="Blom J."/>
            <person name="Goesmann A."/>
            <person name="Frey J.E."/>
            <person name="Plummer K.M."/>
            <person name="Beer S.V."/>
            <person name="Luck J."/>
            <person name="Duffy B."/>
            <person name="Rodoni B."/>
        </authorList>
    </citation>
    <scope>NUCLEOTIDE SEQUENCE [LARGE SCALE GENOMIC DNA]</scope>
    <source>
        <strain evidence="7">CFBP 1232</strain>
    </source>
</reference>
<sequence>MPLKAQGFTLLEILIAMAVGSLLLLGAARTLPMIQTQNLRLMMQAQLHEELQQMMRTLEKAVRRAGYCNGTCRGKGLHIGRADGSCLLVRWDENSNGRWEGTGHKDSDFYGYRLRGKNLETQRGVDSCEGGGWERLNEPRLITISAFRLEMRHRLIKVTLSGFAKAWPDVSLTVEHWLMAENL</sequence>
<evidence type="ECO:0000256" key="2">
    <source>
        <dbReference type="ARBA" id="ARBA00022481"/>
    </source>
</evidence>